<dbReference type="AlphaFoldDB" id="A0AAJ7DWE7"/>
<protein>
    <submittedName>
        <fullName evidence="2">Dynactin subunit 3-like</fullName>
    </submittedName>
</protein>
<dbReference type="InterPro" id="IPR009991">
    <property type="entry name" value="DCTN3"/>
</dbReference>
<keyword evidence="1" id="KW-1185">Reference proteome</keyword>
<reference evidence="2" key="1">
    <citation type="submission" date="2025-08" db="UniProtKB">
        <authorList>
            <consortium name="RefSeq"/>
        </authorList>
    </citation>
    <scope>IDENTIFICATION</scope>
</reference>
<dbReference type="PANTHER" id="PTHR28360">
    <property type="entry name" value="DYNACTIN SUBUNIT 3"/>
    <property type="match status" value="1"/>
</dbReference>
<dbReference type="RefSeq" id="XP_011498902.1">
    <property type="nucleotide sequence ID" value="XM_011500600.1"/>
</dbReference>
<dbReference type="KEGG" id="csol:105363030"/>
<sequence>LFRSSLVEDVLEARIAEIEKKIFGLNREPNADDKLPENNIIDSLLHANTLITSALSGRDKFNTLIQKLPEIEGYAESDYEQIDLQNDAKLEYILAMEPEIRESAKYLNQLKELLPVLDSDRFNNIPDMSEKLQNLTLSYSKLSDQTESQNEATRGLVSKYNEILTNMSILLIQLDAEVTKLEKINESQINSGSNN</sequence>
<accession>A0AAJ7DWE7</accession>
<name>A0AAJ7DWE7_9HYME</name>
<dbReference type="GO" id="GO:0061640">
    <property type="term" value="P:cytoskeleton-dependent cytokinesis"/>
    <property type="evidence" value="ECO:0007669"/>
    <property type="project" value="InterPro"/>
</dbReference>
<dbReference type="Proteomes" id="UP000695007">
    <property type="component" value="Unplaced"/>
</dbReference>
<proteinExistence type="predicted"/>
<gene>
    <name evidence="2" type="primary">LOC105363030</name>
</gene>
<dbReference type="PANTHER" id="PTHR28360:SF1">
    <property type="entry name" value="DYNACTIN SUBUNIT 3"/>
    <property type="match status" value="1"/>
</dbReference>
<dbReference type="GeneID" id="105363030"/>
<evidence type="ECO:0000313" key="1">
    <source>
        <dbReference type="Proteomes" id="UP000695007"/>
    </source>
</evidence>
<feature type="non-terminal residue" evidence="2">
    <location>
        <position position="1"/>
    </location>
</feature>
<dbReference type="Pfam" id="PF07426">
    <property type="entry name" value="Dynactin_p22"/>
    <property type="match status" value="1"/>
</dbReference>
<evidence type="ECO:0000313" key="2">
    <source>
        <dbReference type="RefSeq" id="XP_011498902.1"/>
    </source>
</evidence>
<dbReference type="GO" id="GO:0005869">
    <property type="term" value="C:dynactin complex"/>
    <property type="evidence" value="ECO:0007669"/>
    <property type="project" value="InterPro"/>
</dbReference>
<organism evidence="1 2">
    <name type="scientific">Ceratosolen solmsi marchali</name>
    <dbReference type="NCBI Taxonomy" id="326594"/>
    <lineage>
        <taxon>Eukaryota</taxon>
        <taxon>Metazoa</taxon>
        <taxon>Ecdysozoa</taxon>
        <taxon>Arthropoda</taxon>
        <taxon>Hexapoda</taxon>
        <taxon>Insecta</taxon>
        <taxon>Pterygota</taxon>
        <taxon>Neoptera</taxon>
        <taxon>Endopterygota</taxon>
        <taxon>Hymenoptera</taxon>
        <taxon>Apocrita</taxon>
        <taxon>Proctotrupomorpha</taxon>
        <taxon>Chalcidoidea</taxon>
        <taxon>Agaonidae</taxon>
        <taxon>Agaoninae</taxon>
        <taxon>Ceratosolen</taxon>
    </lineage>
</organism>